<protein>
    <submittedName>
        <fullName evidence="1">Uncharacterized protein</fullName>
    </submittedName>
</protein>
<name>A0A6L9MXQ1_9ALTE</name>
<dbReference type="EMBL" id="JAAAWP010000008">
    <property type="protein sequence ID" value="NDW22420.1"/>
    <property type="molecule type" value="Genomic_DNA"/>
</dbReference>
<accession>A0A6L9MXQ1</accession>
<dbReference type="RefSeq" id="WP_163112219.1">
    <property type="nucleotide sequence ID" value="NZ_JAAAWP010000008.1"/>
</dbReference>
<proteinExistence type="predicted"/>
<organism evidence="1 2">
    <name type="scientific">Alteromonas hispanica</name>
    <dbReference type="NCBI Taxonomy" id="315421"/>
    <lineage>
        <taxon>Bacteria</taxon>
        <taxon>Pseudomonadati</taxon>
        <taxon>Pseudomonadota</taxon>
        <taxon>Gammaproteobacteria</taxon>
        <taxon>Alteromonadales</taxon>
        <taxon>Alteromonadaceae</taxon>
        <taxon>Alteromonas/Salinimonas group</taxon>
        <taxon>Alteromonas</taxon>
    </lineage>
</organism>
<dbReference type="Proteomes" id="UP000478837">
    <property type="component" value="Unassembled WGS sequence"/>
</dbReference>
<comment type="caution">
    <text evidence="1">The sequence shown here is derived from an EMBL/GenBank/DDBJ whole genome shotgun (WGS) entry which is preliminary data.</text>
</comment>
<dbReference type="AlphaFoldDB" id="A0A6L9MXQ1"/>
<gene>
    <name evidence="1" type="ORF">GTW09_12880</name>
</gene>
<reference evidence="1 2" key="1">
    <citation type="submission" date="2020-01" db="EMBL/GenBank/DDBJ databases">
        <title>Genomes of bacteria type strains.</title>
        <authorList>
            <person name="Chen J."/>
            <person name="Zhu S."/>
            <person name="Yang J."/>
        </authorList>
    </citation>
    <scope>NUCLEOTIDE SEQUENCE [LARGE SCALE GENOMIC DNA]</scope>
    <source>
        <strain evidence="1 2">LMG 22958</strain>
    </source>
</reference>
<keyword evidence="2" id="KW-1185">Reference proteome</keyword>
<sequence length="87" mass="9611">MKKTLKITMPEGKWMVDVFSKANDSGEFDLVHPNTSAEISFNEGEMYGFRYSVSGKQGTKFTIELDDIVLVEGEIDKSETAKGSGVI</sequence>
<evidence type="ECO:0000313" key="1">
    <source>
        <dbReference type="EMBL" id="NDW22420.1"/>
    </source>
</evidence>
<evidence type="ECO:0000313" key="2">
    <source>
        <dbReference type="Proteomes" id="UP000478837"/>
    </source>
</evidence>